<dbReference type="Pfam" id="PF04961">
    <property type="entry name" value="FTCD_C"/>
    <property type="match status" value="1"/>
</dbReference>
<accession>A0AAV3SD34</accession>
<dbReference type="SUPFAM" id="SSF101262">
    <property type="entry name" value="Methenyltetrahydrofolate cyclohydrolase-like"/>
    <property type="match status" value="1"/>
</dbReference>
<sequence length="212" mass="22528">MTLSIDRSDVTFANQTINEFLGNVAASAVTPSGGAVAAIGGASGAALCEMVCIHTIEKDGYTDAQTELTGIRDELGNHRNRLLELADEDSMAVDELQTAFETSNNGDRTDLIQEKSRQAAEVPLEIAETCLDILKHARVVTANGNRNALADAGTGAFLAHSAHQASIFTVQSNLALIEDTTIVTEIEERLTEVDGDAAKALKQVKMNVEETV</sequence>
<evidence type="ECO:0000259" key="1">
    <source>
        <dbReference type="Pfam" id="PF04961"/>
    </source>
</evidence>
<evidence type="ECO:0000313" key="3">
    <source>
        <dbReference type="Proteomes" id="UP001500962"/>
    </source>
</evidence>
<reference evidence="2" key="1">
    <citation type="journal article" date="2014" name="Int. J. Syst. Evol. Microbiol.">
        <title>Complete genome sequence of Corynebacterium casei LMG S-19264T (=DSM 44701T), isolated from a smear-ripened cheese.</title>
        <authorList>
            <consortium name="US DOE Joint Genome Institute (JGI-PGF)"/>
            <person name="Walter F."/>
            <person name="Albersmeier A."/>
            <person name="Kalinowski J."/>
            <person name="Ruckert C."/>
        </authorList>
    </citation>
    <scope>NUCLEOTIDE SEQUENCE</scope>
    <source>
        <strain evidence="2">JCM 12289</strain>
    </source>
</reference>
<dbReference type="EMBL" id="BAAADN010000007">
    <property type="protein sequence ID" value="GAA0452399.1"/>
    <property type="molecule type" value="Genomic_DNA"/>
</dbReference>
<dbReference type="Gene3D" id="1.20.120.680">
    <property type="entry name" value="Formiminotetrahydrofolate cyclodeaminase monomer, up-and-down helical bundle"/>
    <property type="match status" value="1"/>
</dbReference>
<dbReference type="Proteomes" id="UP001500962">
    <property type="component" value="Unassembled WGS sequence"/>
</dbReference>
<evidence type="ECO:0000313" key="2">
    <source>
        <dbReference type="EMBL" id="GAA0452399.1"/>
    </source>
</evidence>
<comment type="caution">
    <text evidence="2">The sequence shown here is derived from an EMBL/GenBank/DDBJ whole genome shotgun (WGS) entry which is preliminary data.</text>
</comment>
<dbReference type="AlphaFoldDB" id="A0AAV3SD34"/>
<gene>
    <name evidence="2" type="ORF">GCM10008985_05100</name>
</gene>
<reference evidence="2" key="2">
    <citation type="submission" date="2023-12" db="EMBL/GenBank/DDBJ databases">
        <authorList>
            <person name="Sun Q."/>
            <person name="Inoue M."/>
        </authorList>
    </citation>
    <scope>NUCLEOTIDE SEQUENCE</scope>
    <source>
        <strain evidence="2">JCM 12289</strain>
    </source>
</reference>
<feature type="domain" description="Cyclodeaminase/cyclohydrolase" evidence="1">
    <location>
        <begin position="16"/>
        <end position="190"/>
    </location>
</feature>
<dbReference type="InterPro" id="IPR007044">
    <property type="entry name" value="Cyclodeamin/CycHdrlase"/>
</dbReference>
<dbReference type="InterPro" id="IPR036178">
    <property type="entry name" value="Formintransfe-cycloase-like_sf"/>
</dbReference>
<dbReference type="GO" id="GO:0003824">
    <property type="term" value="F:catalytic activity"/>
    <property type="evidence" value="ECO:0007669"/>
    <property type="project" value="InterPro"/>
</dbReference>
<proteinExistence type="predicted"/>
<organism evidence="2 3">
    <name type="scientific">Halococcus dombrowskii</name>
    <dbReference type="NCBI Taxonomy" id="179637"/>
    <lineage>
        <taxon>Archaea</taxon>
        <taxon>Methanobacteriati</taxon>
        <taxon>Methanobacteriota</taxon>
        <taxon>Stenosarchaea group</taxon>
        <taxon>Halobacteria</taxon>
        <taxon>Halobacteriales</taxon>
        <taxon>Halococcaceae</taxon>
        <taxon>Halococcus</taxon>
    </lineage>
</organism>
<protein>
    <submittedName>
        <fullName evidence="2">Cyclodeaminase/cyclohydrolase family protein</fullName>
    </submittedName>
</protein>
<name>A0AAV3SD34_HALDO</name>